<evidence type="ECO:0000313" key="5">
    <source>
        <dbReference type="Proteomes" id="UP000266272"/>
    </source>
</evidence>
<dbReference type="Proteomes" id="UP000266272">
    <property type="component" value="Unassembled WGS sequence"/>
</dbReference>
<name>A0A395NYJ5_TRIAR</name>
<accession>A0A395NYJ5</accession>
<dbReference type="InterPro" id="IPR001138">
    <property type="entry name" value="Zn2Cys6_DnaBD"/>
</dbReference>
<gene>
    <name evidence="4" type="ORF">TARUN_1670</name>
</gene>
<sequence length="530" mass="57922">MSASASEQFISAARSRRLACNRCHRHKLRCERSPIVVNGNLAIPLGTCKRCQKARVTCQTTNGTFITNTSDSSTHASATVTGKPAENASTHTSATIGTSTTAGTPNAPNGDDSILDSPLFSGDDATTLLDLDNFDFGPGDFGHVSGQSVISPPPPKSPTLSSRFWDKYHDEGKDGPKTMSETFVDSTYFGSTPQFNESSSSSLTTTSSDDSKIVLQQDLATPRDNFRHRLLELHSLLFSDLQCITDTELAEALFSSEGAGLSSRDRPGPDGHVVHRVLFASERLIELLSTAATVNSPQFCQNSAPNTSRDQSTSLRFIKNPACSSASLFRHSYGTNVHHNWTSDHVPVAPSSSFVKLPIIISVLTCYVGLLSVYHAIFTHIHEALSTLEPSRNDLNTQQRQQQQQRSRGWLAPRPIPRAGSIVSELERSMLRHEDALRIRVQMEVMTHMLERVDDAWAASLVDEPEGGGDIRQLGEDKGVFGRVATISLLHSMLIHEGYDIKDDESAMGLGNLMAILQSIRKLLRSRSFT</sequence>
<protein>
    <recommendedName>
        <fullName evidence="3">Zn(2)-C6 fungal-type domain-containing protein</fullName>
    </recommendedName>
</protein>
<dbReference type="EMBL" id="PXOA01000105">
    <property type="protein sequence ID" value="RFU80551.1"/>
    <property type="molecule type" value="Genomic_DNA"/>
</dbReference>
<evidence type="ECO:0000256" key="1">
    <source>
        <dbReference type="ARBA" id="ARBA00023242"/>
    </source>
</evidence>
<dbReference type="GO" id="GO:0000981">
    <property type="term" value="F:DNA-binding transcription factor activity, RNA polymerase II-specific"/>
    <property type="evidence" value="ECO:0007669"/>
    <property type="project" value="InterPro"/>
</dbReference>
<dbReference type="InterPro" id="IPR036864">
    <property type="entry name" value="Zn2-C6_fun-type_DNA-bd_sf"/>
</dbReference>
<keyword evidence="1" id="KW-0539">Nucleus</keyword>
<dbReference type="PROSITE" id="PS50048">
    <property type="entry name" value="ZN2_CY6_FUNGAL_2"/>
    <property type="match status" value="1"/>
</dbReference>
<keyword evidence="5" id="KW-1185">Reference proteome</keyword>
<dbReference type="GO" id="GO:0008270">
    <property type="term" value="F:zinc ion binding"/>
    <property type="evidence" value="ECO:0007669"/>
    <property type="project" value="InterPro"/>
</dbReference>
<dbReference type="Gene3D" id="4.10.240.10">
    <property type="entry name" value="Zn(2)-C6 fungal-type DNA-binding domain"/>
    <property type="match status" value="1"/>
</dbReference>
<comment type="caution">
    <text evidence="4">The sequence shown here is derived from an EMBL/GenBank/DDBJ whole genome shotgun (WGS) entry which is preliminary data.</text>
</comment>
<dbReference type="STRING" id="490622.A0A395NYJ5"/>
<feature type="compositionally biased region" description="Low complexity" evidence="2">
    <location>
        <begin position="88"/>
        <end position="104"/>
    </location>
</feature>
<dbReference type="SUPFAM" id="SSF57701">
    <property type="entry name" value="Zn2/Cys6 DNA-binding domain"/>
    <property type="match status" value="1"/>
</dbReference>
<reference evidence="4 5" key="1">
    <citation type="journal article" date="2018" name="PLoS Pathog.">
        <title>Evolution of structural diversity of trichothecenes, a family of toxins produced by plant pathogenic and entomopathogenic fungi.</title>
        <authorList>
            <person name="Proctor R.H."/>
            <person name="McCormick S.P."/>
            <person name="Kim H.S."/>
            <person name="Cardoza R.E."/>
            <person name="Stanley A.M."/>
            <person name="Lindo L."/>
            <person name="Kelly A."/>
            <person name="Brown D.W."/>
            <person name="Lee T."/>
            <person name="Vaughan M.M."/>
            <person name="Alexander N.J."/>
            <person name="Busman M."/>
            <person name="Gutierrez S."/>
        </authorList>
    </citation>
    <scope>NUCLEOTIDE SEQUENCE [LARGE SCALE GENOMIC DNA]</scope>
    <source>
        <strain evidence="4 5">IBT 40837</strain>
    </source>
</reference>
<dbReference type="CDD" id="cd00067">
    <property type="entry name" value="GAL4"/>
    <property type="match status" value="1"/>
</dbReference>
<feature type="domain" description="Zn(2)-C6 fungal-type" evidence="3">
    <location>
        <begin position="19"/>
        <end position="60"/>
    </location>
</feature>
<proteinExistence type="predicted"/>
<evidence type="ECO:0000256" key="2">
    <source>
        <dbReference type="SAM" id="MobiDB-lite"/>
    </source>
</evidence>
<evidence type="ECO:0000259" key="3">
    <source>
        <dbReference type="PROSITE" id="PS50048"/>
    </source>
</evidence>
<feature type="compositionally biased region" description="Polar residues" evidence="2">
    <location>
        <begin position="65"/>
        <end position="80"/>
    </location>
</feature>
<evidence type="ECO:0000313" key="4">
    <source>
        <dbReference type="EMBL" id="RFU80551.1"/>
    </source>
</evidence>
<dbReference type="AlphaFoldDB" id="A0A395NYJ5"/>
<organism evidence="4 5">
    <name type="scientific">Trichoderma arundinaceum</name>
    <dbReference type="NCBI Taxonomy" id="490622"/>
    <lineage>
        <taxon>Eukaryota</taxon>
        <taxon>Fungi</taxon>
        <taxon>Dikarya</taxon>
        <taxon>Ascomycota</taxon>
        <taxon>Pezizomycotina</taxon>
        <taxon>Sordariomycetes</taxon>
        <taxon>Hypocreomycetidae</taxon>
        <taxon>Hypocreales</taxon>
        <taxon>Hypocreaceae</taxon>
        <taxon>Trichoderma</taxon>
    </lineage>
</organism>
<feature type="region of interest" description="Disordered" evidence="2">
    <location>
        <begin position="394"/>
        <end position="414"/>
    </location>
</feature>
<feature type="region of interest" description="Disordered" evidence="2">
    <location>
        <begin position="65"/>
        <end position="118"/>
    </location>
</feature>
<dbReference type="OrthoDB" id="3434319at2759"/>